<reference evidence="3 4" key="1">
    <citation type="submission" date="2019-12" db="EMBL/GenBank/DDBJ databases">
        <title>Spirosoma sp. HMF4905 genome sequencing and assembly.</title>
        <authorList>
            <person name="Kang H."/>
            <person name="Cha I."/>
            <person name="Kim H."/>
            <person name="Joh K."/>
        </authorList>
    </citation>
    <scope>NUCLEOTIDE SEQUENCE [LARGE SCALE GENOMIC DNA]</scope>
    <source>
        <strain evidence="3 4">HMF4905</strain>
    </source>
</reference>
<feature type="domain" description="AAA" evidence="2">
    <location>
        <begin position="13"/>
        <end position="198"/>
    </location>
</feature>
<keyword evidence="4" id="KW-1185">Reference proteome</keyword>
<organism evidence="3 4">
    <name type="scientific">Spirosoma arboris</name>
    <dbReference type="NCBI Taxonomy" id="2682092"/>
    <lineage>
        <taxon>Bacteria</taxon>
        <taxon>Pseudomonadati</taxon>
        <taxon>Bacteroidota</taxon>
        <taxon>Cytophagia</taxon>
        <taxon>Cytophagales</taxon>
        <taxon>Cytophagaceae</taxon>
        <taxon>Spirosoma</taxon>
    </lineage>
</organism>
<dbReference type="InterPro" id="IPR025669">
    <property type="entry name" value="AAA_dom"/>
</dbReference>
<keyword evidence="1" id="KW-0812">Transmembrane</keyword>
<gene>
    <name evidence="3" type="ORF">GO755_05010</name>
</gene>
<sequence>MYYKSKTSYVVGKVITFYSYKGGVGRSMAMANIGVILAQWGYKTLLIDWDLEAPGLEHFFKTHINIERAKKKLGLIDLFDLKQKDKDINLLNLNWEDFITKIPINNNLDFLSAGKRDEEYISKLNAFDFNLFYDKYNGGQYLEDLREIWISKYQFILIDSRTGLTDSSGVCSIQMPDILILIFTLNNQSFDGIKNVAQKAINGQKQIVFDRFRLRILPIPSRIENAETFLMDEWMAKIDIESEGMLDWLPRYNESPNKYLLNPLQLINQIKIPYKTLYAYGERLAVTERGTSDPHDLGYVYETISAVIANDLQHIDLLSDSRDTFIKKAKGESVTEDKSLLDKVAFEKQNLETKLLLNEQLLIINKQKLYKISQISVLIFFVLFTLVSYYFFKTKAVEKSNSTIDSILIRQSTLRQLEDKSDSTYKKSINESDNRRSNEISKKLDKNRDKKHLDLKRNLEAYAYVGIYYDGKWIEKNFTFDNNDSLPKTGSIIKANIAVNARAGIIEYNEGKGWQNKEVVGAIMLGDKIKVDSVYGVAGGSFIWVKFKKFLNTNKK</sequence>
<evidence type="ECO:0000313" key="4">
    <source>
        <dbReference type="Proteomes" id="UP000436006"/>
    </source>
</evidence>
<dbReference type="PANTHER" id="PTHR13696:SF52">
    <property type="entry name" value="PARA FAMILY PROTEIN CT_582"/>
    <property type="match status" value="1"/>
</dbReference>
<dbReference type="Proteomes" id="UP000436006">
    <property type="component" value="Unassembled WGS sequence"/>
</dbReference>
<proteinExistence type="predicted"/>
<comment type="caution">
    <text evidence="3">The sequence shown here is derived from an EMBL/GenBank/DDBJ whole genome shotgun (WGS) entry which is preliminary data.</text>
</comment>
<evidence type="ECO:0000256" key="1">
    <source>
        <dbReference type="SAM" id="Phobius"/>
    </source>
</evidence>
<protein>
    <submittedName>
        <fullName evidence="3">AAA family ATPase</fullName>
    </submittedName>
</protein>
<dbReference type="EMBL" id="WPIN01000002">
    <property type="protein sequence ID" value="MVM29383.1"/>
    <property type="molecule type" value="Genomic_DNA"/>
</dbReference>
<keyword evidence="1" id="KW-1133">Transmembrane helix</keyword>
<dbReference type="InterPro" id="IPR050678">
    <property type="entry name" value="DNA_Partitioning_ATPase"/>
</dbReference>
<dbReference type="NCBIfam" id="NF047398">
    <property type="entry name" value="AAA_KGGVGR"/>
    <property type="match status" value="1"/>
</dbReference>
<dbReference type="AlphaFoldDB" id="A0A7K1S6E1"/>
<keyword evidence="1" id="KW-0472">Membrane</keyword>
<evidence type="ECO:0000259" key="2">
    <source>
        <dbReference type="Pfam" id="PF13614"/>
    </source>
</evidence>
<accession>A0A7K1S6E1</accession>
<dbReference type="PANTHER" id="PTHR13696">
    <property type="entry name" value="P-LOOP CONTAINING NUCLEOSIDE TRIPHOSPHATE HYDROLASE"/>
    <property type="match status" value="1"/>
</dbReference>
<dbReference type="Gene3D" id="3.40.50.300">
    <property type="entry name" value="P-loop containing nucleotide triphosphate hydrolases"/>
    <property type="match status" value="1"/>
</dbReference>
<dbReference type="Pfam" id="PF13614">
    <property type="entry name" value="AAA_31"/>
    <property type="match status" value="1"/>
</dbReference>
<dbReference type="SUPFAM" id="SSF52540">
    <property type="entry name" value="P-loop containing nucleoside triphosphate hydrolases"/>
    <property type="match status" value="1"/>
</dbReference>
<dbReference type="InterPro" id="IPR027417">
    <property type="entry name" value="P-loop_NTPase"/>
</dbReference>
<evidence type="ECO:0000313" key="3">
    <source>
        <dbReference type="EMBL" id="MVM29383.1"/>
    </source>
</evidence>
<name>A0A7K1S6E1_9BACT</name>
<feature type="transmembrane region" description="Helical" evidence="1">
    <location>
        <begin position="372"/>
        <end position="392"/>
    </location>
</feature>